<evidence type="ECO:0000313" key="4">
    <source>
        <dbReference type="RefSeq" id="XP_018495235.1"/>
    </source>
</evidence>
<feature type="region of interest" description="Disordered" evidence="1">
    <location>
        <begin position="158"/>
        <end position="180"/>
    </location>
</feature>
<feature type="compositionally biased region" description="Pro residues" evidence="1">
    <location>
        <begin position="97"/>
        <end position="110"/>
    </location>
</feature>
<reference evidence="4" key="1">
    <citation type="submission" date="2025-08" db="UniProtKB">
        <authorList>
            <consortium name="RefSeq"/>
        </authorList>
    </citation>
    <scope>IDENTIFICATION</scope>
</reference>
<sequence>MASGPNFSESGFEMNSYQMALVIILVLNLLFWLIVIIWRFCYIRKLNAVVERSRAEMRGRINDGLESEQRGPEDDIYALSRGDFPPSYDDAIKSHPIFPPEPSTSPPPQAPIRTDSSVRPRTTVDDVADMTSSPSRETSASDLCGVEVEESVKQNIKEATTTRIQIDEPPPLPSSPPPVD</sequence>
<keyword evidence="2" id="KW-1133">Transmembrane helix</keyword>
<dbReference type="AlphaFoldDB" id="A0AAJ7P9V0"/>
<feature type="compositionally biased region" description="Polar residues" evidence="1">
    <location>
        <begin position="130"/>
        <end position="141"/>
    </location>
</feature>
<accession>A0AAJ7P9V0</accession>
<dbReference type="GeneID" id="100906214"/>
<dbReference type="RefSeq" id="XP_018495235.1">
    <property type="nucleotide sequence ID" value="XM_018639719.1"/>
</dbReference>
<feature type="region of interest" description="Disordered" evidence="1">
    <location>
        <begin position="63"/>
        <end position="146"/>
    </location>
</feature>
<proteinExistence type="predicted"/>
<keyword evidence="2" id="KW-0812">Transmembrane</keyword>
<feature type="compositionally biased region" description="Pro residues" evidence="1">
    <location>
        <begin position="168"/>
        <end position="180"/>
    </location>
</feature>
<evidence type="ECO:0000313" key="3">
    <source>
        <dbReference type="Proteomes" id="UP000694867"/>
    </source>
</evidence>
<keyword evidence="3" id="KW-1185">Reference proteome</keyword>
<organism evidence="3 4">
    <name type="scientific">Galendromus occidentalis</name>
    <name type="common">western predatory mite</name>
    <dbReference type="NCBI Taxonomy" id="34638"/>
    <lineage>
        <taxon>Eukaryota</taxon>
        <taxon>Metazoa</taxon>
        <taxon>Ecdysozoa</taxon>
        <taxon>Arthropoda</taxon>
        <taxon>Chelicerata</taxon>
        <taxon>Arachnida</taxon>
        <taxon>Acari</taxon>
        <taxon>Parasitiformes</taxon>
        <taxon>Mesostigmata</taxon>
        <taxon>Gamasina</taxon>
        <taxon>Phytoseioidea</taxon>
        <taxon>Phytoseiidae</taxon>
        <taxon>Typhlodrominae</taxon>
        <taxon>Galendromus</taxon>
    </lineage>
</organism>
<feature type="transmembrane region" description="Helical" evidence="2">
    <location>
        <begin position="20"/>
        <end position="42"/>
    </location>
</feature>
<gene>
    <name evidence="4" type="primary">LOC100906214</name>
</gene>
<evidence type="ECO:0000256" key="2">
    <source>
        <dbReference type="SAM" id="Phobius"/>
    </source>
</evidence>
<keyword evidence="2" id="KW-0472">Membrane</keyword>
<protein>
    <submittedName>
        <fullName evidence="4">Uncharacterized protein LOC100906214 isoform X2</fullName>
    </submittedName>
</protein>
<feature type="compositionally biased region" description="Basic and acidic residues" evidence="1">
    <location>
        <begin position="63"/>
        <end position="73"/>
    </location>
</feature>
<dbReference type="Proteomes" id="UP000694867">
    <property type="component" value="Unplaced"/>
</dbReference>
<evidence type="ECO:0000256" key="1">
    <source>
        <dbReference type="SAM" id="MobiDB-lite"/>
    </source>
</evidence>
<name>A0AAJ7P9V0_9ACAR</name>